<sequence>MIQVVLILFMSMNSWGNTSSTACSGSTMDGVKNCINEFNSTVGSWGESPSPCPAIEVEVKKKPFPTLSEEFNVSDKPEENQCTNFITDNGEAEGYGPWGETIVKYLDEKGDNSIFYSNDLAGMSSGVTACPNWTAMTVDEKKHFWVWVMASISKIESTCDAKARNGGSTNGVAVGLVQLDERKSQRSWRGDNCKTASVVATNDNLRCGMDILGELLKGKAGEYKGNGELWGRKSSSYWQHLRLKNGGGISDLIQLNPYCKK</sequence>
<keyword evidence="3" id="KW-1185">Reference proteome</keyword>
<gene>
    <name evidence="2" type="ORF">SHI21_07735</name>
</gene>
<reference evidence="2 3" key="1">
    <citation type="submission" date="2023-11" db="EMBL/GenBank/DDBJ databases">
        <title>A Novel Polar Bacteriovorax (B. antarcticus) Isolated from the Biocrust in Antarctica.</title>
        <authorList>
            <person name="Mun W."/>
            <person name="Choi S.Y."/>
            <person name="Mitchell R.J."/>
        </authorList>
    </citation>
    <scope>NUCLEOTIDE SEQUENCE [LARGE SCALE GENOMIC DNA]</scope>
    <source>
        <strain evidence="2 3">PP10</strain>
    </source>
</reference>
<evidence type="ECO:0000313" key="2">
    <source>
        <dbReference type="EMBL" id="MEA9356086.1"/>
    </source>
</evidence>
<comment type="caution">
    <text evidence="2">The sequence shown here is derived from an EMBL/GenBank/DDBJ whole genome shotgun (WGS) entry which is preliminary data.</text>
</comment>
<evidence type="ECO:0000313" key="3">
    <source>
        <dbReference type="Proteomes" id="UP001302274"/>
    </source>
</evidence>
<organism evidence="2 3">
    <name type="scientific">Bacteriovorax antarcticus</name>
    <dbReference type="NCBI Taxonomy" id="3088717"/>
    <lineage>
        <taxon>Bacteria</taxon>
        <taxon>Pseudomonadati</taxon>
        <taxon>Bdellovibrionota</taxon>
        <taxon>Bacteriovoracia</taxon>
        <taxon>Bacteriovoracales</taxon>
        <taxon>Bacteriovoracaceae</taxon>
        <taxon>Bacteriovorax</taxon>
    </lineage>
</organism>
<feature type="chain" id="PRO_5046080029" description="Transglycosylase SLT domain-containing protein" evidence="1">
    <location>
        <begin position="17"/>
        <end position="261"/>
    </location>
</feature>
<accession>A0ABU5VSW5</accession>
<dbReference type="EMBL" id="JAYGJQ010000001">
    <property type="protein sequence ID" value="MEA9356086.1"/>
    <property type="molecule type" value="Genomic_DNA"/>
</dbReference>
<protein>
    <recommendedName>
        <fullName evidence="4">Transglycosylase SLT domain-containing protein</fullName>
    </recommendedName>
</protein>
<dbReference type="RefSeq" id="WP_323575761.1">
    <property type="nucleotide sequence ID" value="NZ_JAYGJQ010000001.1"/>
</dbReference>
<dbReference type="Proteomes" id="UP001302274">
    <property type="component" value="Unassembled WGS sequence"/>
</dbReference>
<evidence type="ECO:0008006" key="4">
    <source>
        <dbReference type="Google" id="ProtNLM"/>
    </source>
</evidence>
<keyword evidence="1" id="KW-0732">Signal</keyword>
<proteinExistence type="predicted"/>
<name>A0ABU5VSW5_9BACT</name>
<evidence type="ECO:0000256" key="1">
    <source>
        <dbReference type="SAM" id="SignalP"/>
    </source>
</evidence>
<feature type="signal peptide" evidence="1">
    <location>
        <begin position="1"/>
        <end position="16"/>
    </location>
</feature>